<accession>A0A0D0AW66</accession>
<feature type="region of interest" description="Disordered" evidence="1">
    <location>
        <begin position="198"/>
        <end position="219"/>
    </location>
</feature>
<evidence type="ECO:0000313" key="2">
    <source>
        <dbReference type="EMBL" id="KIK54815.1"/>
    </source>
</evidence>
<dbReference type="EMBL" id="KN834812">
    <property type="protein sequence ID" value="KIK54815.1"/>
    <property type="molecule type" value="Genomic_DNA"/>
</dbReference>
<feature type="compositionally biased region" description="Pro residues" evidence="1">
    <location>
        <begin position="1"/>
        <end position="10"/>
    </location>
</feature>
<evidence type="ECO:0000313" key="3">
    <source>
        <dbReference type="Proteomes" id="UP000053593"/>
    </source>
</evidence>
<sequence length="384" mass="42656">MVAYPYPYPYSTPDVRPGPHHQHQHYISDKRQFAAPLKQPVDQAHYYLQPPHPYDASSLHPFVYPSRPSSSQSFSSFTSSSSSSSSPSSLSPSPIPPPATLPNPNPKHLNDLRVHLLHRLRDGNFDGGFPLQRNTVDPRGRATISKEYDIPLVEFGPAFGSRVWIGFKGPKSSSRDDQRRSASASQYFTWQAYYASGSPRESRSRSRNHVDDSKPPSSRTILAQVRVDPAIMHTSYGKFLRTDPRAISRALAISLELGVLITIVAADEKRNTSAGSARLAKLTLATAGTSRHQDQHRYANDGFNELGLDVDLDYWVDWNSCGYEYGSGYGCPPELGLGFGFEDAGRKRSRDQGYSLSKGITQDSILYIGTRHDGSSELLYTYPN</sequence>
<organism evidence="2 3">
    <name type="scientific">Collybiopsis luxurians FD-317 M1</name>
    <dbReference type="NCBI Taxonomy" id="944289"/>
    <lineage>
        <taxon>Eukaryota</taxon>
        <taxon>Fungi</taxon>
        <taxon>Dikarya</taxon>
        <taxon>Basidiomycota</taxon>
        <taxon>Agaricomycotina</taxon>
        <taxon>Agaricomycetes</taxon>
        <taxon>Agaricomycetidae</taxon>
        <taxon>Agaricales</taxon>
        <taxon>Marasmiineae</taxon>
        <taxon>Omphalotaceae</taxon>
        <taxon>Collybiopsis</taxon>
        <taxon>Collybiopsis luxurians</taxon>
    </lineage>
</organism>
<protein>
    <submittedName>
        <fullName evidence="2">Uncharacterized protein</fullName>
    </submittedName>
</protein>
<reference evidence="2 3" key="1">
    <citation type="submission" date="2014-04" db="EMBL/GenBank/DDBJ databases">
        <title>Evolutionary Origins and Diversification of the Mycorrhizal Mutualists.</title>
        <authorList>
            <consortium name="DOE Joint Genome Institute"/>
            <consortium name="Mycorrhizal Genomics Consortium"/>
            <person name="Kohler A."/>
            <person name="Kuo A."/>
            <person name="Nagy L.G."/>
            <person name="Floudas D."/>
            <person name="Copeland A."/>
            <person name="Barry K.W."/>
            <person name="Cichocki N."/>
            <person name="Veneault-Fourrey C."/>
            <person name="LaButti K."/>
            <person name="Lindquist E.A."/>
            <person name="Lipzen A."/>
            <person name="Lundell T."/>
            <person name="Morin E."/>
            <person name="Murat C."/>
            <person name="Riley R."/>
            <person name="Ohm R."/>
            <person name="Sun H."/>
            <person name="Tunlid A."/>
            <person name="Henrissat B."/>
            <person name="Grigoriev I.V."/>
            <person name="Hibbett D.S."/>
            <person name="Martin F."/>
        </authorList>
    </citation>
    <scope>NUCLEOTIDE SEQUENCE [LARGE SCALE GENOMIC DNA]</scope>
    <source>
        <strain evidence="2 3">FD-317 M1</strain>
    </source>
</reference>
<evidence type="ECO:0000256" key="1">
    <source>
        <dbReference type="SAM" id="MobiDB-lite"/>
    </source>
</evidence>
<name>A0A0D0AW66_9AGAR</name>
<feature type="compositionally biased region" description="Low complexity" evidence="1">
    <location>
        <begin position="73"/>
        <end position="92"/>
    </location>
</feature>
<dbReference type="OrthoDB" id="2937383at2759"/>
<feature type="compositionally biased region" description="Pro residues" evidence="1">
    <location>
        <begin position="93"/>
        <end position="105"/>
    </location>
</feature>
<proteinExistence type="predicted"/>
<feature type="region of interest" description="Disordered" evidence="1">
    <location>
        <begin position="73"/>
        <end position="108"/>
    </location>
</feature>
<gene>
    <name evidence="2" type="ORF">GYMLUDRAFT_76842</name>
</gene>
<dbReference type="Proteomes" id="UP000053593">
    <property type="component" value="Unassembled WGS sequence"/>
</dbReference>
<dbReference type="AlphaFoldDB" id="A0A0D0AW66"/>
<keyword evidence="3" id="KW-1185">Reference proteome</keyword>
<dbReference type="HOGENOM" id="CLU_719722_0_0_1"/>
<feature type="compositionally biased region" description="Basic and acidic residues" evidence="1">
    <location>
        <begin position="200"/>
        <end position="214"/>
    </location>
</feature>
<feature type="region of interest" description="Disordered" evidence="1">
    <location>
        <begin position="1"/>
        <end position="50"/>
    </location>
</feature>